<proteinExistence type="predicted"/>
<accession>D3VFM9</accession>
<dbReference type="KEGG" id="xne:XNC1_2284"/>
<dbReference type="AlphaFoldDB" id="D3VFM9"/>
<protein>
    <submittedName>
        <fullName evidence="1">Uncharacterized protein</fullName>
    </submittedName>
</protein>
<sequence length="38" mass="4426">MIDNYAKDAAKDLSLTDKFLVNHFYVIACGNDKFYHED</sequence>
<dbReference type="HOGENOM" id="CLU_3335054_0_0_6"/>
<organism evidence="1 2">
    <name type="scientific">Xenorhabdus nematophila (strain ATCC 19061 / DSM 3370 / CCUG 14189 / LMG 1036 / NCIMB 9965 / AN6)</name>
    <dbReference type="NCBI Taxonomy" id="406817"/>
    <lineage>
        <taxon>Bacteria</taxon>
        <taxon>Pseudomonadati</taxon>
        <taxon>Pseudomonadota</taxon>
        <taxon>Gammaproteobacteria</taxon>
        <taxon>Enterobacterales</taxon>
        <taxon>Morganellaceae</taxon>
        <taxon>Xenorhabdus</taxon>
    </lineage>
</organism>
<dbReference type="Proteomes" id="UP000008075">
    <property type="component" value="Chromosome"/>
</dbReference>
<gene>
    <name evidence="1" type="ordered locus">XNC1_2284</name>
</gene>
<evidence type="ECO:0000313" key="1">
    <source>
        <dbReference type="EMBL" id="CBJ90343.1"/>
    </source>
</evidence>
<keyword evidence="2" id="KW-1185">Reference proteome</keyword>
<reference evidence="1 2" key="1">
    <citation type="journal article" date="2011" name="PLoS ONE">
        <title>The entomopathogenic bacterial endosymbionts xenorhabdus and photorhabdus: convergent lifestyles from divergent genomes.</title>
        <authorList>
            <person name="Chaston J.M."/>
            <person name="Suen G."/>
            <person name="Tucker S.L."/>
            <person name="Andersen A.W."/>
            <person name="Bhasin A."/>
            <person name="Bode E."/>
            <person name="Bode H.B."/>
            <person name="Brachmann A.O."/>
            <person name="Cowles C.E."/>
            <person name="Cowles K.N."/>
            <person name="Darby C."/>
            <person name="de Leon L."/>
            <person name="Drace K."/>
            <person name="Du Z."/>
            <person name="Givaudan A."/>
            <person name="Herbert Tran E.E."/>
            <person name="Jewell K.A."/>
            <person name="Knack J.J."/>
            <person name="Krasomil-Osterfeld K.C."/>
            <person name="Kukor R."/>
            <person name="Lanois A."/>
            <person name="Latreille P."/>
            <person name="Leimgruber N.K."/>
            <person name="Lipke C.M."/>
            <person name="Liu R."/>
            <person name="Lu X."/>
            <person name="Martens E.C."/>
            <person name="Marri P.R."/>
            <person name="Medigue C."/>
            <person name="Menard M.L."/>
            <person name="Miller N.M."/>
            <person name="Morales-Soto N."/>
            <person name="Norton S."/>
            <person name="Ogier J.C."/>
            <person name="Orchard S.S."/>
            <person name="Park D."/>
            <person name="Park Y."/>
            <person name="Qurollo B.A."/>
            <person name="Sugar D.R."/>
            <person name="Richards G.R."/>
            <person name="Rouy Z."/>
            <person name="Slominski B."/>
            <person name="Slominski K."/>
            <person name="Snyder H."/>
            <person name="Tjaden B.C."/>
            <person name="van der Hoeven R."/>
            <person name="Welch R.D."/>
            <person name="Wheeler C."/>
            <person name="Xiang B."/>
            <person name="Barbazuk B."/>
            <person name="Gaudriault S."/>
            <person name="Goodner B."/>
            <person name="Slater S.C."/>
            <person name="Forst S."/>
            <person name="Goldman B.S."/>
            <person name="Goodrich-Blair H."/>
        </authorList>
    </citation>
    <scope>NUCLEOTIDE SEQUENCE [LARGE SCALE GENOMIC DNA]</scope>
    <source>
        <strain evidence="2">ATCC 19061 / DSM 3370 / CCUG 14189 / LMG 1036 / NCIMB 9965 / AN6</strain>
    </source>
</reference>
<evidence type="ECO:0000313" key="2">
    <source>
        <dbReference type="Proteomes" id="UP000008075"/>
    </source>
</evidence>
<dbReference type="EMBL" id="FN667742">
    <property type="protein sequence ID" value="CBJ90343.1"/>
    <property type="molecule type" value="Genomic_DNA"/>
</dbReference>
<name>D3VFM9_XENNA</name>